<proteinExistence type="predicted"/>
<comment type="caution">
    <text evidence="3">The sequence shown here is derived from an EMBL/GenBank/DDBJ whole genome shotgun (WGS) entry which is preliminary data.</text>
</comment>
<feature type="domain" description="CCDC66" evidence="2">
    <location>
        <begin position="162"/>
        <end position="266"/>
    </location>
</feature>
<keyword evidence="4" id="KW-1185">Reference proteome</keyword>
<feature type="region of interest" description="Disordered" evidence="1">
    <location>
        <begin position="1"/>
        <end position="51"/>
    </location>
</feature>
<dbReference type="Pfam" id="PF15236">
    <property type="entry name" value="CCDC66"/>
    <property type="match status" value="1"/>
</dbReference>
<dbReference type="EMBL" id="CASHTH010000786">
    <property type="protein sequence ID" value="CAI8007589.1"/>
    <property type="molecule type" value="Genomic_DNA"/>
</dbReference>
<dbReference type="InterPro" id="IPR040467">
    <property type="entry name" value="CCDC66_dom"/>
</dbReference>
<evidence type="ECO:0000256" key="1">
    <source>
        <dbReference type="SAM" id="MobiDB-lite"/>
    </source>
</evidence>
<gene>
    <name evidence="3" type="ORF">GBAR_LOCUS5282</name>
</gene>
<evidence type="ECO:0000313" key="4">
    <source>
        <dbReference type="Proteomes" id="UP001174909"/>
    </source>
</evidence>
<name>A0AA35R9Z4_GEOBA</name>
<feature type="compositionally biased region" description="Basic and acidic residues" evidence="1">
    <location>
        <begin position="222"/>
        <end position="260"/>
    </location>
</feature>
<evidence type="ECO:0000259" key="2">
    <source>
        <dbReference type="Pfam" id="PF15236"/>
    </source>
</evidence>
<dbReference type="AlphaFoldDB" id="A0AA35R9Z4"/>
<evidence type="ECO:0000313" key="3">
    <source>
        <dbReference type="EMBL" id="CAI8007589.1"/>
    </source>
</evidence>
<dbReference type="Proteomes" id="UP001174909">
    <property type="component" value="Unassembled WGS sequence"/>
</dbReference>
<reference evidence="3" key="1">
    <citation type="submission" date="2023-03" db="EMBL/GenBank/DDBJ databases">
        <authorList>
            <person name="Steffen K."/>
            <person name="Cardenas P."/>
        </authorList>
    </citation>
    <scope>NUCLEOTIDE SEQUENCE</scope>
</reference>
<protein>
    <recommendedName>
        <fullName evidence="2">CCDC66 domain-containing protein</fullName>
    </recommendedName>
</protein>
<sequence>MYRLQTQSRVKDPPDFIGRNRRAVGKEGKAGGRQWQVKDDKMQQKKGASDTVEISKGELEKLLRMAVSFQPPSLTHIRPDPSEIPGLQEYYQMPGMHNQIPGLQNQMPGMQNKIQGYAQKAEKKKDPQQCEEYCPWGRPGGGAPIRTVSGTLLTNYCTRGQEVEKTRNNIPQQTSVHSSSPQKPQFARGLGPHVDTFVLSQREEQRRKEQMHKAELAAQIAERQRQKEAEKRRKEEDEMEAENRARRELEEMNRRNERERELKQQKAVSLLCRRECQGLCRGVCRKRPDSGRQNYRHIFRRQKKLLSERNRRGSRSRSINLRLPTVLWHHKIPNYQEFHSPRTAQPLGELSRKTPILELQQKAATLSLDPLTHQLLPWRLLTDPPTLSLALHLPLSLLLPRNWAFLQPIASHTSHLPNLPLLHGNTLSRFMFSLPRPTNAPSPLSLLLISTLAHLSPLTLLTMLPGNNRS</sequence>
<feature type="compositionally biased region" description="Polar residues" evidence="1">
    <location>
        <begin position="168"/>
        <end position="183"/>
    </location>
</feature>
<feature type="region of interest" description="Disordered" evidence="1">
    <location>
        <begin position="220"/>
        <end position="260"/>
    </location>
</feature>
<feature type="region of interest" description="Disordered" evidence="1">
    <location>
        <begin position="165"/>
        <end position="190"/>
    </location>
</feature>
<feature type="compositionally biased region" description="Basic and acidic residues" evidence="1">
    <location>
        <begin position="24"/>
        <end position="43"/>
    </location>
</feature>
<accession>A0AA35R9Z4</accession>
<organism evidence="3 4">
    <name type="scientific">Geodia barretti</name>
    <name type="common">Barrett's horny sponge</name>
    <dbReference type="NCBI Taxonomy" id="519541"/>
    <lineage>
        <taxon>Eukaryota</taxon>
        <taxon>Metazoa</taxon>
        <taxon>Porifera</taxon>
        <taxon>Demospongiae</taxon>
        <taxon>Heteroscleromorpha</taxon>
        <taxon>Tetractinellida</taxon>
        <taxon>Astrophorina</taxon>
        <taxon>Geodiidae</taxon>
        <taxon>Geodia</taxon>
    </lineage>
</organism>